<dbReference type="STRING" id="92696.A0A4R0RWW6"/>
<feature type="domain" description="BTB" evidence="1">
    <location>
        <begin position="24"/>
        <end position="90"/>
    </location>
</feature>
<accession>A0A4R0RWW6</accession>
<dbReference type="PROSITE" id="PS50097">
    <property type="entry name" value="BTB"/>
    <property type="match status" value="1"/>
</dbReference>
<dbReference type="Proteomes" id="UP000292702">
    <property type="component" value="Unassembled WGS sequence"/>
</dbReference>
<dbReference type="CDD" id="cd18186">
    <property type="entry name" value="BTB_POZ_ZBTB_KLHL-like"/>
    <property type="match status" value="1"/>
</dbReference>
<evidence type="ECO:0000313" key="3">
    <source>
        <dbReference type="Proteomes" id="UP000292702"/>
    </source>
</evidence>
<dbReference type="Gene3D" id="3.30.710.10">
    <property type="entry name" value="Potassium Channel Kv1.1, Chain A"/>
    <property type="match status" value="1"/>
</dbReference>
<dbReference type="InterPro" id="IPR000210">
    <property type="entry name" value="BTB/POZ_dom"/>
</dbReference>
<evidence type="ECO:0000259" key="1">
    <source>
        <dbReference type="PROSITE" id="PS50097"/>
    </source>
</evidence>
<reference evidence="2 3" key="1">
    <citation type="submission" date="2018-11" db="EMBL/GenBank/DDBJ databases">
        <title>Genome assembly of Steccherinum ochraceum LE-BIN_3174, the white-rot fungus of the Steccherinaceae family (The Residual Polyporoid clade, Polyporales, Basidiomycota).</title>
        <authorList>
            <person name="Fedorova T.V."/>
            <person name="Glazunova O.A."/>
            <person name="Landesman E.O."/>
            <person name="Moiseenko K.V."/>
            <person name="Psurtseva N.V."/>
            <person name="Savinova O.S."/>
            <person name="Shakhova N.V."/>
            <person name="Tyazhelova T.V."/>
            <person name="Vasina D.V."/>
        </authorList>
    </citation>
    <scope>NUCLEOTIDE SEQUENCE [LARGE SCALE GENOMIC DNA]</scope>
    <source>
        <strain evidence="2 3">LE-BIN_3174</strain>
    </source>
</reference>
<dbReference type="SMART" id="SM00225">
    <property type="entry name" value="BTB"/>
    <property type="match status" value="1"/>
</dbReference>
<comment type="caution">
    <text evidence="2">The sequence shown here is derived from an EMBL/GenBank/DDBJ whole genome shotgun (WGS) entry which is preliminary data.</text>
</comment>
<dbReference type="OrthoDB" id="3164835at2759"/>
<dbReference type="AlphaFoldDB" id="A0A4R0RWW6"/>
<dbReference type="SUPFAM" id="SSF54695">
    <property type="entry name" value="POZ domain"/>
    <property type="match status" value="1"/>
</dbReference>
<dbReference type="Pfam" id="PF00651">
    <property type="entry name" value="BTB"/>
    <property type="match status" value="1"/>
</dbReference>
<name>A0A4R0RWW6_9APHY</name>
<proteinExistence type="predicted"/>
<evidence type="ECO:0000313" key="2">
    <source>
        <dbReference type="EMBL" id="TCD67404.1"/>
    </source>
</evidence>
<dbReference type="InterPro" id="IPR011333">
    <property type="entry name" value="SKP1/BTB/POZ_sf"/>
</dbReference>
<protein>
    <recommendedName>
        <fullName evidence="1">BTB domain-containing protein</fullName>
    </recommendedName>
</protein>
<sequence length="329" mass="36900">MAPSVAPAPVVSKDALPPFNKPNADIILRSSDNVDFRVHKFMLSEASPAFEDMFAAPSGSLNADEHRDGLPVVHVTESSKVLDAILRCCYPVVAPQLESADTICEALDAAKKFMMERAIKEFKEQFTRHAEKEPHAMYSFAARRFEWDEEILVAARACLRFPFDPIQIPGMQRMDPLAYQRLHVYHLKCGQAQAQIIVDGPEDSDAIYSTSFLSERDLEALLRTRAGTHAHMAENASDFTTLLTYCSVTGEEAGAEVRDWLIRFLKYLASQMRHRPHLDVYNFSSDETYGGSVPCCATCQYNISEILSLIVERQASVANFQRSIDTIKL</sequence>
<gene>
    <name evidence="2" type="ORF">EIP91_012439</name>
</gene>
<dbReference type="EMBL" id="RWJN01000099">
    <property type="protein sequence ID" value="TCD67404.1"/>
    <property type="molecule type" value="Genomic_DNA"/>
</dbReference>
<organism evidence="2 3">
    <name type="scientific">Steccherinum ochraceum</name>
    <dbReference type="NCBI Taxonomy" id="92696"/>
    <lineage>
        <taxon>Eukaryota</taxon>
        <taxon>Fungi</taxon>
        <taxon>Dikarya</taxon>
        <taxon>Basidiomycota</taxon>
        <taxon>Agaricomycotina</taxon>
        <taxon>Agaricomycetes</taxon>
        <taxon>Polyporales</taxon>
        <taxon>Steccherinaceae</taxon>
        <taxon>Steccherinum</taxon>
    </lineage>
</organism>
<keyword evidence="3" id="KW-1185">Reference proteome</keyword>